<keyword evidence="3 4" id="KW-0009">Actin-binding</keyword>
<reference evidence="9 10" key="1">
    <citation type="submission" date="2023-01" db="EMBL/GenBank/DDBJ databases">
        <authorList>
            <person name="Kreplak J."/>
        </authorList>
    </citation>
    <scope>NUCLEOTIDE SEQUENCE [LARGE SCALE GENOMIC DNA]</scope>
</reference>
<comment type="caution">
    <text evidence="4">Lacks conserved residue(s) required for the propagation of feature annotation.</text>
</comment>
<comment type="similarity">
    <text evidence="4">Belongs to the TRAFAC class myosin-kinesin ATPase superfamily. Myosin family.</text>
</comment>
<keyword evidence="4" id="KW-0518">Myosin</keyword>
<dbReference type="GO" id="GO:0051015">
    <property type="term" value="F:actin filament binding"/>
    <property type="evidence" value="ECO:0007669"/>
    <property type="project" value="TreeGrafter"/>
</dbReference>
<evidence type="ECO:0000256" key="6">
    <source>
        <dbReference type="SAM" id="MobiDB-lite"/>
    </source>
</evidence>
<dbReference type="GO" id="GO:0005524">
    <property type="term" value="F:ATP binding"/>
    <property type="evidence" value="ECO:0007669"/>
    <property type="project" value="UniProtKB-KW"/>
</dbReference>
<keyword evidence="5" id="KW-0175">Coiled coil</keyword>
<evidence type="ECO:0000256" key="4">
    <source>
        <dbReference type="PROSITE-ProRule" id="PRU00782"/>
    </source>
</evidence>
<dbReference type="GO" id="GO:0007015">
    <property type="term" value="P:actin filament organization"/>
    <property type="evidence" value="ECO:0007669"/>
    <property type="project" value="TreeGrafter"/>
</dbReference>
<dbReference type="GO" id="GO:0005737">
    <property type="term" value="C:cytoplasm"/>
    <property type="evidence" value="ECO:0007669"/>
    <property type="project" value="TreeGrafter"/>
</dbReference>
<dbReference type="Gene3D" id="3.40.50.300">
    <property type="entry name" value="P-loop containing nucleotide triphosphate hydrolases"/>
    <property type="match status" value="2"/>
</dbReference>
<feature type="compositionally biased region" description="Polar residues" evidence="6">
    <location>
        <begin position="761"/>
        <end position="775"/>
    </location>
</feature>
<dbReference type="Proteomes" id="UP001157006">
    <property type="component" value="Chromosome 1S"/>
</dbReference>
<dbReference type="Pfam" id="PF24492">
    <property type="entry name" value="HEAT_ECM29"/>
    <property type="match status" value="1"/>
</dbReference>
<feature type="coiled-coil region" evidence="5">
    <location>
        <begin position="458"/>
        <end position="485"/>
    </location>
</feature>
<protein>
    <submittedName>
        <fullName evidence="9">Uncharacterized protein</fullName>
    </submittedName>
</protein>
<dbReference type="Pfam" id="PF00271">
    <property type="entry name" value="Helicase_C"/>
    <property type="match status" value="1"/>
</dbReference>
<keyword evidence="1" id="KW-0547">Nucleotide-binding</keyword>
<evidence type="ECO:0000256" key="2">
    <source>
        <dbReference type="ARBA" id="ARBA00022840"/>
    </source>
</evidence>
<dbReference type="GO" id="GO:0016020">
    <property type="term" value="C:membrane"/>
    <property type="evidence" value="ECO:0007669"/>
    <property type="project" value="TreeGrafter"/>
</dbReference>
<dbReference type="InterPro" id="IPR001650">
    <property type="entry name" value="Helicase_C-like"/>
</dbReference>
<feature type="compositionally biased region" description="Basic and acidic residues" evidence="6">
    <location>
        <begin position="820"/>
        <end position="829"/>
    </location>
</feature>
<dbReference type="GO" id="GO:0016459">
    <property type="term" value="C:myosin complex"/>
    <property type="evidence" value="ECO:0007669"/>
    <property type="project" value="UniProtKB-KW"/>
</dbReference>
<keyword evidence="2" id="KW-0067">ATP-binding</keyword>
<dbReference type="EMBL" id="OX451735">
    <property type="protein sequence ID" value="CAI8594975.1"/>
    <property type="molecule type" value="Genomic_DNA"/>
</dbReference>
<evidence type="ECO:0000313" key="9">
    <source>
        <dbReference type="EMBL" id="CAI8594975.1"/>
    </source>
</evidence>
<feature type="compositionally biased region" description="Polar residues" evidence="6">
    <location>
        <begin position="701"/>
        <end position="717"/>
    </location>
</feature>
<feature type="region of interest" description="Actin-binding" evidence="4">
    <location>
        <begin position="139"/>
        <end position="161"/>
    </location>
</feature>
<dbReference type="Gene3D" id="1.20.58.530">
    <property type="match status" value="1"/>
</dbReference>
<dbReference type="AlphaFoldDB" id="A0AAV0ZEZ6"/>
<keyword evidence="4" id="KW-0505">Motor protein</keyword>
<evidence type="ECO:0000313" key="10">
    <source>
        <dbReference type="Proteomes" id="UP001157006"/>
    </source>
</evidence>
<organism evidence="9 10">
    <name type="scientific">Vicia faba</name>
    <name type="common">Broad bean</name>
    <name type="synonym">Faba vulgaris</name>
    <dbReference type="NCBI Taxonomy" id="3906"/>
    <lineage>
        <taxon>Eukaryota</taxon>
        <taxon>Viridiplantae</taxon>
        <taxon>Streptophyta</taxon>
        <taxon>Embryophyta</taxon>
        <taxon>Tracheophyta</taxon>
        <taxon>Spermatophyta</taxon>
        <taxon>Magnoliopsida</taxon>
        <taxon>eudicotyledons</taxon>
        <taxon>Gunneridae</taxon>
        <taxon>Pentapetalae</taxon>
        <taxon>rosids</taxon>
        <taxon>fabids</taxon>
        <taxon>Fabales</taxon>
        <taxon>Fabaceae</taxon>
        <taxon>Papilionoideae</taxon>
        <taxon>50 kb inversion clade</taxon>
        <taxon>NPAAA clade</taxon>
        <taxon>Hologalegina</taxon>
        <taxon>IRL clade</taxon>
        <taxon>Fabeae</taxon>
        <taxon>Vicia</taxon>
    </lineage>
</organism>
<dbReference type="SMART" id="SM00242">
    <property type="entry name" value="MYSc"/>
    <property type="match status" value="1"/>
</dbReference>
<keyword evidence="10" id="KW-1185">Reference proteome</keyword>
<name>A0AAV0ZEZ6_VICFA</name>
<feature type="compositionally biased region" description="Low complexity" evidence="6">
    <location>
        <begin position="718"/>
        <end position="727"/>
    </location>
</feature>
<feature type="region of interest" description="Disordered" evidence="6">
    <location>
        <begin position="701"/>
        <end position="775"/>
    </location>
</feature>
<evidence type="ECO:0000256" key="1">
    <source>
        <dbReference type="ARBA" id="ARBA00022741"/>
    </source>
</evidence>
<dbReference type="GO" id="GO:0000146">
    <property type="term" value="F:microfilament motor activity"/>
    <property type="evidence" value="ECO:0007669"/>
    <property type="project" value="TreeGrafter"/>
</dbReference>
<feature type="domain" description="Myosin motor" evidence="8">
    <location>
        <begin position="1"/>
        <end position="192"/>
    </location>
</feature>
<evidence type="ECO:0000256" key="3">
    <source>
        <dbReference type="ARBA" id="ARBA00023203"/>
    </source>
</evidence>
<dbReference type="Pfam" id="PF00063">
    <property type="entry name" value="Myosin_head"/>
    <property type="match status" value="1"/>
</dbReference>
<dbReference type="InterPro" id="IPR055443">
    <property type="entry name" value="HEAT_ECM29"/>
</dbReference>
<evidence type="ECO:0000256" key="5">
    <source>
        <dbReference type="SAM" id="Coils"/>
    </source>
</evidence>
<dbReference type="PANTHER" id="PTHR13140">
    <property type="entry name" value="MYOSIN"/>
    <property type="match status" value="1"/>
</dbReference>
<feature type="compositionally biased region" description="Polar residues" evidence="6">
    <location>
        <begin position="728"/>
        <end position="740"/>
    </location>
</feature>
<dbReference type="InterPro" id="IPR001609">
    <property type="entry name" value="Myosin_head_motor_dom-like"/>
</dbReference>
<dbReference type="SUPFAM" id="SSF52540">
    <property type="entry name" value="P-loop containing nucleoside triphosphate hydrolases"/>
    <property type="match status" value="2"/>
</dbReference>
<accession>A0AAV0ZEZ6</accession>
<feature type="region of interest" description="Disordered" evidence="6">
    <location>
        <begin position="802"/>
        <end position="829"/>
    </location>
</feature>
<sequence length="829" mass="93169">MKEQIDWSYIEFVDNQDVLDLIEKKLGGIIALLDEACMFPKSTHETFSNKLYQTFKSHKLFIKPKPSQTDFTIAYYAGEVQYQSDQFLDKNKDYVVPEHQDLLGSSKCPFVAGLFPQLPDETSKSSKFSSIGSHFKLQLQQLMETLNSTQPHYVRCVKPNNLLKPAVFENVNIMQQLRCGGVLEAIGISYAGSQKHTTLRRHESWFKAEPPAIVVATVESLCQMLEKQLFSLATLRVLVVDEVDFIFNSSKQASSLRKILTYSSCNNLQTVFSSASIPQHNRFLNEVVQHKWTKRDVIHIHVNPVEPMPSRLYHIFIVCDKKRKLQTLLSLIQSDAPESGIIFVSEQSEKSKKTGNAPSTSLVINFLKTSYHGSLNILLLEDDINFNSRAASMLEVKKGGGYLLVATDVASRGVDFPEMTHIYNFDLPKMPLIIFIEQGGLVENHFLMLTVLSQSIIISEEQFVLQRYENELRSLEDQGLNYVKLHAATVGIKSEKLESFRISIAKGSPMWETLDSCIKVVDAESLNTLIPRLAHLVRSGVGLNTRVGFANFITLLLESVGVDIKPYANILKFIEDTAALSAGNKSSQIACAFILRSYSSRATYVIGGYHAVIIPVVFLSRFEDDTNKSQATQKKQFRHHPALLWKLQDQQSIDELDKELSHSDGYILMYGSLLGDTNSSAVGRGNHTFLLNARIGGQQFHSVGSESTSGRSPLRQCSPSPSSMQSQYIEDSSPTLSPNIQVGDLPRSSQVKDLRGPLPSASFQSRYQQQARMTQQSILPPRQQLMPPIQFQPAQLQQLMSLQQQPNYLQRDMQSQASHKNTEKRTSES</sequence>
<evidence type="ECO:0000259" key="7">
    <source>
        <dbReference type="PROSITE" id="PS51194"/>
    </source>
</evidence>
<gene>
    <name evidence="9" type="ORF">VFH_I168520</name>
</gene>
<feature type="compositionally biased region" description="Polar residues" evidence="6">
    <location>
        <begin position="806"/>
        <end position="819"/>
    </location>
</feature>
<dbReference type="InterPro" id="IPR027417">
    <property type="entry name" value="P-loop_NTPase"/>
</dbReference>
<feature type="domain" description="Helicase C-terminal" evidence="7">
    <location>
        <begin position="324"/>
        <end position="491"/>
    </location>
</feature>
<dbReference type="PANTHER" id="PTHR13140:SF792">
    <property type="entry name" value="MYOSIN-9"/>
    <property type="match status" value="1"/>
</dbReference>
<proteinExistence type="inferred from homology"/>
<dbReference type="PROSITE" id="PS51456">
    <property type="entry name" value="MYOSIN_MOTOR"/>
    <property type="match status" value="1"/>
</dbReference>
<dbReference type="PROSITE" id="PS51194">
    <property type="entry name" value="HELICASE_CTER"/>
    <property type="match status" value="1"/>
</dbReference>
<evidence type="ECO:0000259" key="8">
    <source>
        <dbReference type="PROSITE" id="PS51456"/>
    </source>
</evidence>